<protein>
    <submittedName>
        <fullName evidence="1">Uncharacterized protein</fullName>
    </submittedName>
</protein>
<dbReference type="Proteomes" id="UP000433876">
    <property type="component" value="Unassembled WGS sequence"/>
</dbReference>
<reference evidence="1 2" key="1">
    <citation type="submission" date="2017-07" db="EMBL/GenBank/DDBJ databases">
        <title>Genome sequence of the Sordaria macrospora wild type strain R19027.</title>
        <authorList>
            <person name="Nowrousian M."/>
            <person name="Teichert I."/>
            <person name="Kueck U."/>
        </authorList>
    </citation>
    <scope>NUCLEOTIDE SEQUENCE [LARGE SCALE GENOMIC DNA]</scope>
    <source>
        <strain evidence="1 2">R19027</strain>
        <tissue evidence="1">Mycelium</tissue>
    </source>
</reference>
<sequence length="188" mass="20915">MSEFFSDAESYYEELWDEIRQFGASTPSPPAIQPVQPEPLMRPSLLRAEFGHALRGNAEEQDSEEEEVSTVSFLTSEVHVVPIATPPLSPRPAAAAAAQPALPPLPDASDATINSIYTGRLRPGVFRLPSSLPTSSSNNQSLSNGEVQVITTTTTQRRSVLPRSFWLQFIRDEPRFLWHEQQYESGYI</sequence>
<dbReference type="EMBL" id="NMPR01000214">
    <property type="protein sequence ID" value="KAA8628015.1"/>
    <property type="molecule type" value="Genomic_DNA"/>
</dbReference>
<proteinExistence type="predicted"/>
<evidence type="ECO:0000313" key="1">
    <source>
        <dbReference type="EMBL" id="KAA8628015.1"/>
    </source>
</evidence>
<comment type="caution">
    <text evidence="1">The sequence shown here is derived from an EMBL/GenBank/DDBJ whole genome shotgun (WGS) entry which is preliminary data.</text>
</comment>
<dbReference type="VEuPathDB" id="FungiDB:SMAC_06151"/>
<dbReference type="AlphaFoldDB" id="A0A8S8ZHR4"/>
<gene>
    <name evidence="1" type="ORF">SMACR_06151</name>
</gene>
<accession>A0A8S8ZHR4</accession>
<organism evidence="1 2">
    <name type="scientific">Sordaria macrospora</name>
    <dbReference type="NCBI Taxonomy" id="5147"/>
    <lineage>
        <taxon>Eukaryota</taxon>
        <taxon>Fungi</taxon>
        <taxon>Dikarya</taxon>
        <taxon>Ascomycota</taxon>
        <taxon>Pezizomycotina</taxon>
        <taxon>Sordariomycetes</taxon>
        <taxon>Sordariomycetidae</taxon>
        <taxon>Sordariales</taxon>
        <taxon>Sordariaceae</taxon>
        <taxon>Sordaria</taxon>
    </lineage>
</organism>
<name>A0A8S8ZHR4_SORMA</name>
<evidence type="ECO:0000313" key="2">
    <source>
        <dbReference type="Proteomes" id="UP000433876"/>
    </source>
</evidence>